<dbReference type="OrthoDB" id="425602at2759"/>
<protein>
    <submittedName>
        <fullName evidence="2">Uncharacterized protein</fullName>
    </submittedName>
</protein>
<keyword evidence="3" id="KW-1185">Reference proteome</keyword>
<feature type="compositionally biased region" description="Low complexity" evidence="1">
    <location>
        <begin position="170"/>
        <end position="180"/>
    </location>
</feature>
<gene>
    <name evidence="2" type="ORF">ASPWEDRAFT_29974</name>
</gene>
<sequence>MAALTMTPATMRQPFASLDAPRMRSLLKTKLNVKNQQNGASITGKRRPLGEIDTENVDPTLNLSTKRKRGSDEDGPVKGSSKPIKASRKALATVEPIVAPRTPSAPISAPPSTPKSTTALKPAGRSPKSKSQSCKPFARRSNISKNRSEPTGKKTVSRPFSIATALSNGKSKQPSSKAPASWAFEIHVDSEQEEMTNLMQHSTGVLDISDDETNVENTSRGKENIPPADLGLSLPASPQQESTAAAARKGPMMEESRSPLGELNASDYYGADCHAFSYEVVYDDDAENTPEPKKAPAPSLPRSTQPSRSSKLSSVSSISSILEATTPATSTDEPSKENPSEAEIEIWESGSAAEEQSEATSTQTEPLGL</sequence>
<evidence type="ECO:0000313" key="2">
    <source>
        <dbReference type="EMBL" id="OJJ32834.1"/>
    </source>
</evidence>
<feature type="region of interest" description="Disordered" evidence="1">
    <location>
        <begin position="203"/>
        <end position="266"/>
    </location>
</feature>
<dbReference type="GeneID" id="63749194"/>
<dbReference type="AlphaFoldDB" id="A0A1L9RD47"/>
<dbReference type="EMBL" id="KV878214">
    <property type="protein sequence ID" value="OJJ32834.1"/>
    <property type="molecule type" value="Genomic_DNA"/>
</dbReference>
<feature type="compositionally biased region" description="Low complexity" evidence="1">
    <location>
        <begin position="307"/>
        <end position="320"/>
    </location>
</feature>
<feature type="compositionally biased region" description="Low complexity" evidence="1">
    <location>
        <begin position="351"/>
        <end position="369"/>
    </location>
</feature>
<feature type="region of interest" description="Disordered" evidence="1">
    <location>
        <begin position="30"/>
        <end position="180"/>
    </location>
</feature>
<dbReference type="VEuPathDB" id="FungiDB:ASPWEDRAFT_29974"/>
<feature type="compositionally biased region" description="Polar residues" evidence="1">
    <location>
        <begin position="322"/>
        <end position="332"/>
    </location>
</feature>
<proteinExistence type="predicted"/>
<reference evidence="3" key="1">
    <citation type="journal article" date="2017" name="Genome Biol.">
        <title>Comparative genomics reveals high biological diversity and specific adaptations in the industrially and medically important fungal genus Aspergillus.</title>
        <authorList>
            <person name="de Vries R.P."/>
            <person name="Riley R."/>
            <person name="Wiebenga A."/>
            <person name="Aguilar-Osorio G."/>
            <person name="Amillis S."/>
            <person name="Uchima C.A."/>
            <person name="Anderluh G."/>
            <person name="Asadollahi M."/>
            <person name="Askin M."/>
            <person name="Barry K."/>
            <person name="Battaglia E."/>
            <person name="Bayram O."/>
            <person name="Benocci T."/>
            <person name="Braus-Stromeyer S.A."/>
            <person name="Caldana C."/>
            <person name="Canovas D."/>
            <person name="Cerqueira G.C."/>
            <person name="Chen F."/>
            <person name="Chen W."/>
            <person name="Choi C."/>
            <person name="Clum A."/>
            <person name="Dos Santos R.A."/>
            <person name="Damasio A.R."/>
            <person name="Diallinas G."/>
            <person name="Emri T."/>
            <person name="Fekete E."/>
            <person name="Flipphi M."/>
            <person name="Freyberg S."/>
            <person name="Gallo A."/>
            <person name="Gournas C."/>
            <person name="Habgood R."/>
            <person name="Hainaut M."/>
            <person name="Harispe M.L."/>
            <person name="Henrissat B."/>
            <person name="Hilden K.S."/>
            <person name="Hope R."/>
            <person name="Hossain A."/>
            <person name="Karabika E."/>
            <person name="Karaffa L."/>
            <person name="Karanyi Z."/>
            <person name="Krasevec N."/>
            <person name="Kuo A."/>
            <person name="Kusch H."/>
            <person name="LaButti K."/>
            <person name="Lagendijk E.L."/>
            <person name="Lapidus A."/>
            <person name="Levasseur A."/>
            <person name="Lindquist E."/>
            <person name="Lipzen A."/>
            <person name="Logrieco A.F."/>
            <person name="MacCabe A."/>
            <person name="Maekelae M.R."/>
            <person name="Malavazi I."/>
            <person name="Melin P."/>
            <person name="Meyer V."/>
            <person name="Mielnichuk N."/>
            <person name="Miskei M."/>
            <person name="Molnar A.P."/>
            <person name="Mule G."/>
            <person name="Ngan C.Y."/>
            <person name="Orejas M."/>
            <person name="Orosz E."/>
            <person name="Ouedraogo J.P."/>
            <person name="Overkamp K.M."/>
            <person name="Park H.-S."/>
            <person name="Perrone G."/>
            <person name="Piumi F."/>
            <person name="Punt P.J."/>
            <person name="Ram A.F."/>
            <person name="Ramon A."/>
            <person name="Rauscher S."/>
            <person name="Record E."/>
            <person name="Riano-Pachon D.M."/>
            <person name="Robert V."/>
            <person name="Roehrig J."/>
            <person name="Ruller R."/>
            <person name="Salamov A."/>
            <person name="Salih N.S."/>
            <person name="Samson R.A."/>
            <person name="Sandor E."/>
            <person name="Sanguinetti M."/>
            <person name="Schuetze T."/>
            <person name="Sepcic K."/>
            <person name="Shelest E."/>
            <person name="Sherlock G."/>
            <person name="Sophianopoulou V."/>
            <person name="Squina F.M."/>
            <person name="Sun H."/>
            <person name="Susca A."/>
            <person name="Todd R.B."/>
            <person name="Tsang A."/>
            <person name="Unkles S.E."/>
            <person name="van de Wiele N."/>
            <person name="van Rossen-Uffink D."/>
            <person name="Oliveira J.V."/>
            <person name="Vesth T.C."/>
            <person name="Visser J."/>
            <person name="Yu J.-H."/>
            <person name="Zhou M."/>
            <person name="Andersen M.R."/>
            <person name="Archer D.B."/>
            <person name="Baker S.E."/>
            <person name="Benoit I."/>
            <person name="Brakhage A.A."/>
            <person name="Braus G.H."/>
            <person name="Fischer R."/>
            <person name="Frisvad J.C."/>
            <person name="Goldman G.H."/>
            <person name="Houbraken J."/>
            <person name="Oakley B."/>
            <person name="Pocsi I."/>
            <person name="Scazzocchio C."/>
            <person name="Seiboth B."/>
            <person name="vanKuyk P.A."/>
            <person name="Wortman J."/>
            <person name="Dyer P.S."/>
            <person name="Grigoriev I.V."/>
        </authorList>
    </citation>
    <scope>NUCLEOTIDE SEQUENCE [LARGE SCALE GENOMIC DNA]</scope>
    <source>
        <strain evidence="3">DTO 134E9</strain>
    </source>
</reference>
<evidence type="ECO:0000313" key="3">
    <source>
        <dbReference type="Proteomes" id="UP000184383"/>
    </source>
</evidence>
<organism evidence="2 3">
    <name type="scientific">Aspergillus wentii DTO 134E9</name>
    <dbReference type="NCBI Taxonomy" id="1073089"/>
    <lineage>
        <taxon>Eukaryota</taxon>
        <taxon>Fungi</taxon>
        <taxon>Dikarya</taxon>
        <taxon>Ascomycota</taxon>
        <taxon>Pezizomycotina</taxon>
        <taxon>Eurotiomycetes</taxon>
        <taxon>Eurotiomycetidae</taxon>
        <taxon>Eurotiales</taxon>
        <taxon>Aspergillaceae</taxon>
        <taxon>Aspergillus</taxon>
        <taxon>Aspergillus subgen. Cremei</taxon>
    </lineage>
</organism>
<feature type="region of interest" description="Disordered" evidence="1">
    <location>
        <begin position="284"/>
        <end position="369"/>
    </location>
</feature>
<dbReference type="STRING" id="1073089.A0A1L9RD47"/>
<dbReference type="Proteomes" id="UP000184383">
    <property type="component" value="Unassembled WGS sequence"/>
</dbReference>
<accession>A0A1L9RD47</accession>
<dbReference type="RefSeq" id="XP_040686511.1">
    <property type="nucleotide sequence ID" value="XM_040833346.1"/>
</dbReference>
<evidence type="ECO:0000256" key="1">
    <source>
        <dbReference type="SAM" id="MobiDB-lite"/>
    </source>
</evidence>
<name>A0A1L9RD47_ASPWE</name>
<feature type="compositionally biased region" description="Polar residues" evidence="1">
    <location>
        <begin position="32"/>
        <end position="41"/>
    </location>
</feature>